<feature type="coiled-coil region" evidence="1">
    <location>
        <begin position="421"/>
        <end position="465"/>
    </location>
</feature>
<evidence type="ECO:0000259" key="2">
    <source>
        <dbReference type="Pfam" id="PF08385"/>
    </source>
</evidence>
<dbReference type="Pfam" id="PF08385">
    <property type="entry name" value="DHC_N1"/>
    <property type="match status" value="1"/>
</dbReference>
<sequence length="756" mass="87204">MPGDSRKDYILATTANHFGVPVSEGAITSLIDSPALNSFLDDGNAPILAGKFDTKGQRKKIIFANKIYAPLLLEDGKWSRNLDPKLQSLISELEAGLGSAIRKQDPSFKGRDKDGDNLGSILSPVDEFQYWDDLSKRDDRAATFVDLFKPISKDFGGLDAMALHDAMELVEITQDTLDDVWKCLDYDPYPEPRMKHLMDIIEEDLWTGHYGSVKESLRSAVAICERWVGVCETLTAQFWKNFRAHPWKGDRYIPDNLKKLATRLEEILTLRIVHEQQIGLLNSQEQKELRTNEAFTPFMGLNPLQYNPYTQPLWAAAVAQYDRIMSPVEQKIAGKLRSQFKGLDGYPQQMLREFQRYKELIKRPSISKEMVSERETLLGQLSVNIREVEDDFQKRTGQRPGGKGIPKGKNLPEIVNHIVFVRQLEARAEETIKTAETLLGDLAGFNKFRKEALELLEELRSWRRESFDDWARDMNERIDDPKEPLSLETNGRLMELNHKTGKLHVNYGDRLVTLLREVRQLGSMGFAVPAKIQHVANTAQKFYRHGVVLKQVAHFYNTIDQQMIASQQAMMLDSALSFERLVKNPKSGSKSKGENVEITWDNPEELDNYINKLQKAAERLTTENRRLRKSHNVVCEKVEQLISVDLLRQQQKWKDGLMDIRHLMANIVSQGFSIENMKPWRAHWDRQLYKALEHQYQMGIEALNENLPEIKVELTYRQQQLQFRPPFEEVKAKYFREMKRFISIPNHFKGVGEDTT</sequence>
<accession>A0ABQ9E3A4</accession>
<evidence type="ECO:0000313" key="3">
    <source>
        <dbReference type="EMBL" id="KAJ8297985.1"/>
    </source>
</evidence>
<feature type="domain" description="Dynein heavy chain tail" evidence="2">
    <location>
        <begin position="198"/>
        <end position="574"/>
    </location>
</feature>
<keyword evidence="1" id="KW-0175">Coiled coil</keyword>
<name>A0ABQ9E3A4_TEGGR</name>
<proteinExistence type="predicted"/>
<dbReference type="InterPro" id="IPR026983">
    <property type="entry name" value="DHC"/>
</dbReference>
<comment type="caution">
    <text evidence="3">The sequence shown here is derived from an EMBL/GenBank/DDBJ whole genome shotgun (WGS) entry which is preliminary data.</text>
</comment>
<dbReference type="EMBL" id="JARBDR010000923">
    <property type="protein sequence ID" value="KAJ8297985.1"/>
    <property type="molecule type" value="Genomic_DNA"/>
</dbReference>
<dbReference type="PANTHER" id="PTHR46532:SF15">
    <property type="entry name" value="CYTOPLASMIC DYNEIN 2 HEAVY CHAIN 1"/>
    <property type="match status" value="1"/>
</dbReference>
<keyword evidence="4" id="KW-1185">Reference proteome</keyword>
<dbReference type="Proteomes" id="UP001217089">
    <property type="component" value="Unassembled WGS sequence"/>
</dbReference>
<gene>
    <name evidence="3" type="ORF">KUTeg_024516</name>
</gene>
<evidence type="ECO:0000313" key="4">
    <source>
        <dbReference type="Proteomes" id="UP001217089"/>
    </source>
</evidence>
<organism evidence="3 4">
    <name type="scientific">Tegillarca granosa</name>
    <name type="common">Malaysian cockle</name>
    <name type="synonym">Anadara granosa</name>
    <dbReference type="NCBI Taxonomy" id="220873"/>
    <lineage>
        <taxon>Eukaryota</taxon>
        <taxon>Metazoa</taxon>
        <taxon>Spiralia</taxon>
        <taxon>Lophotrochozoa</taxon>
        <taxon>Mollusca</taxon>
        <taxon>Bivalvia</taxon>
        <taxon>Autobranchia</taxon>
        <taxon>Pteriomorphia</taxon>
        <taxon>Arcoida</taxon>
        <taxon>Arcoidea</taxon>
        <taxon>Arcidae</taxon>
        <taxon>Tegillarca</taxon>
    </lineage>
</organism>
<dbReference type="InterPro" id="IPR013594">
    <property type="entry name" value="Dynein_heavy_tail"/>
</dbReference>
<evidence type="ECO:0000256" key="1">
    <source>
        <dbReference type="SAM" id="Coils"/>
    </source>
</evidence>
<reference evidence="3 4" key="1">
    <citation type="submission" date="2022-12" db="EMBL/GenBank/DDBJ databases">
        <title>Chromosome-level genome of Tegillarca granosa.</title>
        <authorList>
            <person name="Kim J."/>
        </authorList>
    </citation>
    <scope>NUCLEOTIDE SEQUENCE [LARGE SCALE GENOMIC DNA]</scope>
    <source>
        <strain evidence="3">Teg-2019</strain>
        <tissue evidence="3">Adductor muscle</tissue>
    </source>
</reference>
<dbReference type="PANTHER" id="PTHR46532">
    <property type="entry name" value="MALE FERTILITY FACTOR KL5"/>
    <property type="match status" value="1"/>
</dbReference>
<protein>
    <recommendedName>
        <fullName evidence="2">Dynein heavy chain tail domain-containing protein</fullName>
    </recommendedName>
</protein>